<keyword evidence="2" id="KW-0328">Glycosyltransferase</keyword>
<dbReference type="Gene3D" id="3.90.550.10">
    <property type="entry name" value="Spore Coat Polysaccharide Biosynthesis Protein SpsA, Chain A"/>
    <property type="match status" value="1"/>
</dbReference>
<dbReference type="CDD" id="cd04186">
    <property type="entry name" value="GT_2_like_c"/>
    <property type="match status" value="1"/>
</dbReference>
<dbReference type="PANTHER" id="PTHR43179">
    <property type="entry name" value="RHAMNOSYLTRANSFERASE WBBL"/>
    <property type="match status" value="1"/>
</dbReference>
<comment type="similarity">
    <text evidence="1">Belongs to the glycosyltransferase 2 family.</text>
</comment>
<dbReference type="InterPro" id="IPR029044">
    <property type="entry name" value="Nucleotide-diphossugar_trans"/>
</dbReference>
<evidence type="ECO:0000256" key="2">
    <source>
        <dbReference type="ARBA" id="ARBA00022676"/>
    </source>
</evidence>
<keyword evidence="3" id="KW-0808">Transferase</keyword>
<organism evidence="4 5">
    <name type="scientific">Candidatus Gottesmanbacteria bacterium RIFCSPHIGHO2_02_FULL_39_14</name>
    <dbReference type="NCBI Taxonomy" id="1798383"/>
    <lineage>
        <taxon>Bacteria</taxon>
        <taxon>Candidatus Gottesmaniibacteriota</taxon>
    </lineage>
</organism>
<evidence type="ECO:0000313" key="5">
    <source>
        <dbReference type="Proteomes" id="UP000176253"/>
    </source>
</evidence>
<proteinExistence type="inferred from homology"/>
<protein>
    <recommendedName>
        <fullName evidence="6">Glycosyltransferase 2-like domain-containing protein</fullName>
    </recommendedName>
</protein>
<evidence type="ECO:0000313" key="4">
    <source>
        <dbReference type="EMBL" id="OGG17289.1"/>
    </source>
</evidence>
<dbReference type="EMBL" id="MFJM01000042">
    <property type="protein sequence ID" value="OGG17289.1"/>
    <property type="molecule type" value="Genomic_DNA"/>
</dbReference>
<evidence type="ECO:0000256" key="3">
    <source>
        <dbReference type="ARBA" id="ARBA00022679"/>
    </source>
</evidence>
<name>A0A1F5ZXU2_9BACT</name>
<accession>A0A1F5ZXU2</accession>
<dbReference type="Proteomes" id="UP000176253">
    <property type="component" value="Unassembled WGS sequence"/>
</dbReference>
<reference evidence="4 5" key="1">
    <citation type="journal article" date="2016" name="Nat. Commun.">
        <title>Thousands of microbial genomes shed light on interconnected biogeochemical processes in an aquifer system.</title>
        <authorList>
            <person name="Anantharaman K."/>
            <person name="Brown C.T."/>
            <person name="Hug L.A."/>
            <person name="Sharon I."/>
            <person name="Castelle C.J."/>
            <person name="Probst A.J."/>
            <person name="Thomas B.C."/>
            <person name="Singh A."/>
            <person name="Wilkins M.J."/>
            <person name="Karaoz U."/>
            <person name="Brodie E.L."/>
            <person name="Williams K.H."/>
            <person name="Hubbard S.S."/>
            <person name="Banfield J.F."/>
        </authorList>
    </citation>
    <scope>NUCLEOTIDE SEQUENCE [LARGE SCALE GENOMIC DNA]</scope>
</reference>
<sequence>MNRTFLIIVHYSDPQITLDCLDSIYKNGRNLSTIVINNSSEKLPDRINSYSHLYIINSPKNLGYASANNLGIRMALKKNARSVILLNNDTLLSNQSLPGFISYAQKSDKIGILSPKIYFAKGYEFHKTRYRKKDLGKVIWYAGGQIDWQGVYPKHRGVDKVDQGQYDRSIQTDFATGCCMLIKEKVISKIGFLDENYFLYFEDVDYSLRAVSAGFQVIYYPHYYLWHKNAGSSSGPGSSVHQYYQTRNRLYFGFKYAGIRTKAALFRESLKDLFSTGLKRKAVLDYYFQKMGKGSL</sequence>
<gene>
    <name evidence="4" type="ORF">A3D78_05540</name>
</gene>
<dbReference type="GO" id="GO:0016757">
    <property type="term" value="F:glycosyltransferase activity"/>
    <property type="evidence" value="ECO:0007669"/>
    <property type="project" value="UniProtKB-KW"/>
</dbReference>
<evidence type="ECO:0000256" key="1">
    <source>
        <dbReference type="ARBA" id="ARBA00006739"/>
    </source>
</evidence>
<dbReference type="SUPFAM" id="SSF53448">
    <property type="entry name" value="Nucleotide-diphospho-sugar transferases"/>
    <property type="match status" value="1"/>
</dbReference>
<dbReference type="AlphaFoldDB" id="A0A1F5ZXU2"/>
<dbReference type="Pfam" id="PF13641">
    <property type="entry name" value="Glyco_tranf_2_3"/>
    <property type="match status" value="1"/>
</dbReference>
<comment type="caution">
    <text evidence="4">The sequence shown here is derived from an EMBL/GenBank/DDBJ whole genome shotgun (WGS) entry which is preliminary data.</text>
</comment>
<dbReference type="PANTHER" id="PTHR43179:SF12">
    <property type="entry name" value="GALACTOFURANOSYLTRANSFERASE GLFT2"/>
    <property type="match status" value="1"/>
</dbReference>
<dbReference type="STRING" id="1798383.A3D78_05540"/>
<evidence type="ECO:0008006" key="6">
    <source>
        <dbReference type="Google" id="ProtNLM"/>
    </source>
</evidence>